<evidence type="ECO:0000313" key="1">
    <source>
        <dbReference type="EMBL" id="SLK19642.1"/>
    </source>
</evidence>
<accession>A0A1U6JH38</accession>
<sequence>MINYEGIIKDGKHSFRDYGLIIKSKYISIPGKEKISERVPFSNYNYDFSRLYGEEIFKDREIQYIFNLICNSKEELYSKGDKVIEWLYDNKNFKLYDDDIKGYYFLAECLSIDYKELSTFWEITVNFKAYPYKIRVYNEGLIPWDDFNFETDYLQETNFFIDGTKEIKLINSSSKKIIPEIVCDSDFIIKKDSTTYYFKKGNSKDWRFKLNKNINIITITGSGHLKFLFRKEVI</sequence>
<dbReference type="AlphaFoldDB" id="A0A1U6JH38"/>
<dbReference type="EMBL" id="LT799839">
    <property type="protein sequence ID" value="SLK19642.1"/>
    <property type="molecule type" value="Genomic_DNA"/>
</dbReference>
<dbReference type="OrthoDB" id="1907105at2"/>
<dbReference type="Proteomes" id="UP000190476">
    <property type="component" value="Chromosome I"/>
</dbReference>
<reference evidence="2" key="1">
    <citation type="submission" date="2017-03" db="EMBL/GenBank/DDBJ databases">
        <authorList>
            <person name="Falquet L."/>
            <person name="Falquet L."/>
        </authorList>
    </citation>
    <scope>NUCLEOTIDE SEQUENCE [LARGE SCALE GENOMIC DNA]</scope>
</reference>
<gene>
    <name evidence="1" type="ORF">CCH01_17250</name>
</gene>
<name>A0A1U6JH38_9CLOT</name>
<dbReference type="RefSeq" id="WP_079481463.1">
    <property type="nucleotide sequence ID" value="NZ_CBML010000006.1"/>
</dbReference>
<evidence type="ECO:0000313" key="2">
    <source>
        <dbReference type="Proteomes" id="UP000190476"/>
    </source>
</evidence>
<dbReference type="GeneID" id="66302048"/>
<dbReference type="STRING" id="1351755.CCH01_17250"/>
<protein>
    <submittedName>
        <fullName evidence="1">Phage tail protein</fullName>
    </submittedName>
</protein>
<organism evidence="1 2">
    <name type="scientific">Clostridium chauvoei JF4335</name>
    <dbReference type="NCBI Taxonomy" id="1351755"/>
    <lineage>
        <taxon>Bacteria</taxon>
        <taxon>Bacillati</taxon>
        <taxon>Bacillota</taxon>
        <taxon>Clostridia</taxon>
        <taxon>Eubacteriales</taxon>
        <taxon>Clostridiaceae</taxon>
        <taxon>Clostridium</taxon>
    </lineage>
</organism>
<dbReference type="Gene3D" id="2.40.30.200">
    <property type="match status" value="1"/>
</dbReference>
<proteinExistence type="predicted"/>
<keyword evidence="2" id="KW-1185">Reference proteome</keyword>